<name>A0ACD5W3M0_AVESA</name>
<keyword evidence="2" id="KW-1185">Reference proteome</keyword>
<protein>
    <submittedName>
        <fullName evidence="1">Uncharacterized protein</fullName>
    </submittedName>
</protein>
<accession>A0ACD5W3M0</accession>
<reference evidence="1" key="2">
    <citation type="submission" date="2025-09" db="UniProtKB">
        <authorList>
            <consortium name="EnsemblPlants"/>
        </authorList>
    </citation>
    <scope>IDENTIFICATION</scope>
</reference>
<organism evidence="1 2">
    <name type="scientific">Avena sativa</name>
    <name type="common">Oat</name>
    <dbReference type="NCBI Taxonomy" id="4498"/>
    <lineage>
        <taxon>Eukaryota</taxon>
        <taxon>Viridiplantae</taxon>
        <taxon>Streptophyta</taxon>
        <taxon>Embryophyta</taxon>
        <taxon>Tracheophyta</taxon>
        <taxon>Spermatophyta</taxon>
        <taxon>Magnoliopsida</taxon>
        <taxon>Liliopsida</taxon>
        <taxon>Poales</taxon>
        <taxon>Poaceae</taxon>
        <taxon>BOP clade</taxon>
        <taxon>Pooideae</taxon>
        <taxon>Poodae</taxon>
        <taxon>Poeae</taxon>
        <taxon>Poeae Chloroplast Group 1 (Aveneae type)</taxon>
        <taxon>Aveninae</taxon>
        <taxon>Avena</taxon>
    </lineage>
</organism>
<dbReference type="Proteomes" id="UP001732700">
    <property type="component" value="Chromosome 3D"/>
</dbReference>
<sequence>MSSAMEDRIRGLLASPPSPPPPRYTYPCADPVGIVPRFPCRPSVFAPDRPPWMSQLAEANFSKVCVADRVCSTCGGAAFCEHCCADHHQGHDTSLASLANGDHAAAAHRVDSFCIGCRVAFCSDLCAHHNAAGEGHEVIPVVEHEFWYCARCTGWERWFPTFLDGVKIFEDEHRNFLVPLHWKRGPVPEFPAWFSHFLIGDFSKTCATDRVCNTCGGASFCGHCCGEHHRDHDTAAATAKDKEPSAVHKRDSFCTVCRVAFCSDLCAHHAAGGVSEVHEVIPVDEHNGWYCARCTGTEPWFAGLLGSGQTYKDKHGNLLMPLQLKSALTLPSPEPVVMVLGGEECPPWMFQLLAANFCKTCAQDRVCNTCGGATFCGHCCGEHHRGHDTAAATANEKDGSAALSKGHRRDSFCTVCRVAFCSELCEHHADHEVIPIDAYGERHFVRSPGSLPLPLVASRLSRTRTAT</sequence>
<evidence type="ECO:0000313" key="2">
    <source>
        <dbReference type="Proteomes" id="UP001732700"/>
    </source>
</evidence>
<dbReference type="EnsemblPlants" id="AVESA.00010b.r2.3DG0558910.1">
    <property type="protein sequence ID" value="AVESA.00010b.r2.3DG0558910.1.CDS"/>
    <property type="gene ID" value="AVESA.00010b.r2.3DG0558910"/>
</dbReference>
<evidence type="ECO:0000313" key="1">
    <source>
        <dbReference type="EnsemblPlants" id="AVESA.00010b.r2.3DG0558910.1.CDS"/>
    </source>
</evidence>
<proteinExistence type="predicted"/>
<reference evidence="1" key="1">
    <citation type="submission" date="2021-05" db="EMBL/GenBank/DDBJ databases">
        <authorList>
            <person name="Scholz U."/>
            <person name="Mascher M."/>
            <person name="Fiebig A."/>
        </authorList>
    </citation>
    <scope>NUCLEOTIDE SEQUENCE [LARGE SCALE GENOMIC DNA]</scope>
</reference>